<keyword evidence="3" id="KW-1003">Cell membrane</keyword>
<evidence type="ECO:0000256" key="1">
    <source>
        <dbReference type="ARBA" id="ARBA00007090"/>
    </source>
</evidence>
<dbReference type="SUPFAM" id="SSF56601">
    <property type="entry name" value="beta-lactamase/transpeptidase-like"/>
    <property type="match status" value="1"/>
</dbReference>
<accession>A0AAJ2NR60</accession>
<evidence type="ECO:0000256" key="11">
    <source>
        <dbReference type="ARBA" id="ARBA00022984"/>
    </source>
</evidence>
<feature type="domain" description="Glycosyl transferase family 51" evidence="20">
    <location>
        <begin position="53"/>
        <end position="227"/>
    </location>
</feature>
<sequence>MLLKRISFAIIVVLSTVLIGLVGYLVILLAGNFAVDNEKLVMSATTSLVDEEGELLTKLYIENREIVSIDDIPDHVEQAFVAIEDARFYEHQGIDFRAIGRAVYRDILAGAKVEGGSTITQQLAKNVFLSNEKTWLRKTKEVMIAMNLERKYSKDEILEMYLNRIYFGHGAYGVQAASKLYFNKPVSELTVDEGALLAGLPKAPNSYSPISNPERSKQRRDVVLSVMEQRGYITAEESVRYKGRTIAVDHNKITENEAFLTYIDMVLEEAERKYQLSSQEVLSGGYKIVVPMNQKLQQSAFERLQNDDYFPDGNEGAEAAAVFMDVETGGVLAAQGGREYVRRGLNRVESKRQPGSAFKPLAVFAPALEEGDYGPYSMLRDEPLTYGDYSPRNLNGEYSGQITMYDAITNSTNAPAVWLLNELGVKESTRFLEHLGLDIPDKGLSIALGGLEEGVTPLEMAKAYRVFAGNGKVVDPYFISEIYDRNGELVGRANQTETEVISPQTAWYMTRMLESVVKEGTARSGNVETPLAGKTGTTTFPGVEGGTMDAWFVGYTPTVVGSVWMGYDTTTTDQYLLGGSSYPTVMMKDIINDLDDPLKNVAFKKPDQAEELLPPVRLAQVEDLSAKLQMGGGGLMSVELDWTGSDDERVYYHVYEIYKGERERLATVRGNSEYIVSRFNPFSTKQYEVTPVDSVTNQEGDPSNRAEAEFNFGFGF</sequence>
<dbReference type="PANTHER" id="PTHR32282:SF32">
    <property type="entry name" value="PENICILLIN-BINDING PROTEIN 2A"/>
    <property type="match status" value="1"/>
</dbReference>
<evidence type="ECO:0000256" key="4">
    <source>
        <dbReference type="ARBA" id="ARBA00022645"/>
    </source>
</evidence>
<keyword evidence="13 18" id="KW-0472">Membrane</keyword>
<dbReference type="GO" id="GO:0008955">
    <property type="term" value="F:peptidoglycan glycosyltransferase activity"/>
    <property type="evidence" value="ECO:0007669"/>
    <property type="project" value="UniProtKB-EC"/>
</dbReference>
<feature type="transmembrane region" description="Helical" evidence="18">
    <location>
        <begin position="7"/>
        <end position="30"/>
    </location>
</feature>
<evidence type="ECO:0000256" key="18">
    <source>
        <dbReference type="SAM" id="Phobius"/>
    </source>
</evidence>
<dbReference type="Pfam" id="PF00905">
    <property type="entry name" value="Transpeptidase"/>
    <property type="match status" value="1"/>
</dbReference>
<evidence type="ECO:0000256" key="7">
    <source>
        <dbReference type="ARBA" id="ARBA00022679"/>
    </source>
</evidence>
<name>A0AAJ2NR60_ALKPS</name>
<dbReference type="GO" id="GO:0009252">
    <property type="term" value="P:peptidoglycan biosynthetic process"/>
    <property type="evidence" value="ECO:0007669"/>
    <property type="project" value="UniProtKB-KW"/>
</dbReference>
<reference evidence="21" key="1">
    <citation type="submission" date="2023-10" db="EMBL/GenBank/DDBJ databases">
        <title>Screening of Alkalihalophilus pseudofirmusBZ-TG-HK211 and Its Alleviation of Salt Stress on Rapeseed Growth.</title>
        <authorList>
            <person name="Zhao B."/>
            <person name="Guo T."/>
        </authorList>
    </citation>
    <scope>NUCLEOTIDE SEQUENCE</scope>
    <source>
        <strain evidence="21">BZ-TG-HK211</strain>
    </source>
</reference>
<evidence type="ECO:0000313" key="22">
    <source>
        <dbReference type="Proteomes" id="UP001285636"/>
    </source>
</evidence>
<dbReference type="EMBL" id="JAWJAY010000005">
    <property type="protein sequence ID" value="MDV2886914.1"/>
    <property type="molecule type" value="Genomic_DNA"/>
</dbReference>
<protein>
    <submittedName>
        <fullName evidence="21">PBP1A family penicillin-binding protein</fullName>
    </submittedName>
</protein>
<proteinExistence type="inferred from homology"/>
<comment type="caution">
    <text evidence="21">The sequence shown here is derived from an EMBL/GenBank/DDBJ whole genome shotgun (WGS) entry which is preliminary data.</text>
</comment>
<evidence type="ECO:0000256" key="13">
    <source>
        <dbReference type="ARBA" id="ARBA00023136"/>
    </source>
</evidence>
<evidence type="ECO:0000256" key="16">
    <source>
        <dbReference type="ARBA" id="ARBA00034000"/>
    </source>
</evidence>
<dbReference type="GO" id="GO:0006508">
    <property type="term" value="P:proteolysis"/>
    <property type="evidence" value="ECO:0007669"/>
    <property type="project" value="UniProtKB-KW"/>
</dbReference>
<evidence type="ECO:0000256" key="9">
    <source>
        <dbReference type="ARBA" id="ARBA00022801"/>
    </source>
</evidence>
<keyword evidence="9" id="KW-0378">Hydrolase</keyword>
<dbReference type="InterPro" id="IPR001460">
    <property type="entry name" value="PCN-bd_Tpept"/>
</dbReference>
<dbReference type="RefSeq" id="WP_289235892.1">
    <property type="nucleotide sequence ID" value="NZ_CP117835.1"/>
</dbReference>
<feature type="domain" description="Penicillin-binding protein transpeptidase" evidence="19">
    <location>
        <begin position="320"/>
        <end position="591"/>
    </location>
</feature>
<comment type="catalytic activity">
    <reaction evidence="16">
        <text>Preferential cleavage: (Ac)2-L-Lys-D-Ala-|-D-Ala. Also transpeptidation of peptidyl-alanyl moieties that are N-acyl substituents of D-alanine.</text>
        <dbReference type="EC" id="3.4.16.4"/>
    </reaction>
</comment>
<dbReference type="InterPro" id="IPR050396">
    <property type="entry name" value="Glycosyltr_51/Transpeptidase"/>
</dbReference>
<evidence type="ECO:0000259" key="19">
    <source>
        <dbReference type="Pfam" id="PF00905"/>
    </source>
</evidence>
<evidence type="ECO:0000256" key="6">
    <source>
        <dbReference type="ARBA" id="ARBA00022676"/>
    </source>
</evidence>
<evidence type="ECO:0000256" key="2">
    <source>
        <dbReference type="ARBA" id="ARBA00007739"/>
    </source>
</evidence>
<evidence type="ECO:0000256" key="8">
    <source>
        <dbReference type="ARBA" id="ARBA00022692"/>
    </source>
</evidence>
<dbReference type="GO" id="GO:0008360">
    <property type="term" value="P:regulation of cell shape"/>
    <property type="evidence" value="ECO:0007669"/>
    <property type="project" value="UniProtKB-KW"/>
</dbReference>
<keyword evidence="7" id="KW-0808">Transferase</keyword>
<keyword evidence="4" id="KW-0121">Carboxypeptidase</keyword>
<dbReference type="SUPFAM" id="SSF53955">
    <property type="entry name" value="Lysozyme-like"/>
    <property type="match status" value="1"/>
</dbReference>
<keyword evidence="12 18" id="KW-1133">Transmembrane helix</keyword>
<keyword evidence="8 18" id="KW-0812">Transmembrane</keyword>
<dbReference type="NCBIfam" id="TIGR02074">
    <property type="entry name" value="PBP_1a_fam"/>
    <property type="match status" value="1"/>
</dbReference>
<keyword evidence="6" id="KW-0328">Glycosyltransferase</keyword>
<comment type="similarity">
    <text evidence="1">In the C-terminal section; belongs to the transpeptidase family.</text>
</comment>
<dbReference type="PANTHER" id="PTHR32282">
    <property type="entry name" value="BINDING PROTEIN TRANSPEPTIDASE, PUTATIVE-RELATED"/>
    <property type="match status" value="1"/>
</dbReference>
<dbReference type="InterPro" id="IPR001264">
    <property type="entry name" value="Glyco_trans_51"/>
</dbReference>
<keyword evidence="5" id="KW-0645">Protease</keyword>
<keyword evidence="11" id="KW-0573">Peptidoglycan synthesis</keyword>
<comment type="similarity">
    <text evidence="2">In the N-terminal section; belongs to the glycosyltransferase 51 family.</text>
</comment>
<dbReference type="AlphaFoldDB" id="A0AAJ2NR60"/>
<evidence type="ECO:0000259" key="20">
    <source>
        <dbReference type="Pfam" id="PF00912"/>
    </source>
</evidence>
<gene>
    <name evidence="21" type="ORF">RYX45_17100</name>
</gene>
<dbReference type="Gene3D" id="3.40.710.10">
    <property type="entry name" value="DD-peptidase/beta-lactamase superfamily"/>
    <property type="match status" value="1"/>
</dbReference>
<comment type="catalytic activity">
    <reaction evidence="17">
        <text>[GlcNAc-(1-&gt;4)-Mur2Ac(oyl-L-Ala-gamma-D-Glu-L-Lys-D-Ala-D-Ala)](n)-di-trans,octa-cis-undecaprenyl diphosphate + beta-D-GlcNAc-(1-&gt;4)-Mur2Ac(oyl-L-Ala-gamma-D-Glu-L-Lys-D-Ala-D-Ala)-di-trans,octa-cis-undecaprenyl diphosphate = [GlcNAc-(1-&gt;4)-Mur2Ac(oyl-L-Ala-gamma-D-Glu-L-Lys-D-Ala-D-Ala)](n+1)-di-trans,octa-cis-undecaprenyl diphosphate + di-trans,octa-cis-undecaprenyl diphosphate + H(+)</text>
        <dbReference type="Rhea" id="RHEA:23708"/>
        <dbReference type="Rhea" id="RHEA-COMP:9602"/>
        <dbReference type="Rhea" id="RHEA-COMP:9603"/>
        <dbReference type="ChEBI" id="CHEBI:15378"/>
        <dbReference type="ChEBI" id="CHEBI:58405"/>
        <dbReference type="ChEBI" id="CHEBI:60033"/>
        <dbReference type="ChEBI" id="CHEBI:78435"/>
        <dbReference type="EC" id="2.4.99.28"/>
    </reaction>
</comment>
<evidence type="ECO:0000256" key="5">
    <source>
        <dbReference type="ARBA" id="ARBA00022670"/>
    </source>
</evidence>
<organism evidence="21 22">
    <name type="scientific">Alkalihalophilus pseudofirmus</name>
    <name type="common">Bacillus pseudofirmus</name>
    <dbReference type="NCBI Taxonomy" id="79885"/>
    <lineage>
        <taxon>Bacteria</taxon>
        <taxon>Bacillati</taxon>
        <taxon>Bacillota</taxon>
        <taxon>Bacilli</taxon>
        <taxon>Bacillales</taxon>
        <taxon>Bacillaceae</taxon>
        <taxon>Alkalihalophilus</taxon>
    </lineage>
</organism>
<keyword evidence="15" id="KW-0961">Cell wall biogenesis/degradation</keyword>
<evidence type="ECO:0000256" key="17">
    <source>
        <dbReference type="ARBA" id="ARBA00049902"/>
    </source>
</evidence>
<dbReference type="InterPro" id="IPR012338">
    <property type="entry name" value="Beta-lactam/transpept-like"/>
</dbReference>
<dbReference type="GO" id="GO:0008658">
    <property type="term" value="F:penicillin binding"/>
    <property type="evidence" value="ECO:0007669"/>
    <property type="project" value="InterPro"/>
</dbReference>
<keyword evidence="10" id="KW-0133">Cell shape</keyword>
<dbReference type="GO" id="GO:0009002">
    <property type="term" value="F:serine-type D-Ala-D-Ala carboxypeptidase activity"/>
    <property type="evidence" value="ECO:0007669"/>
    <property type="project" value="UniProtKB-EC"/>
</dbReference>
<dbReference type="InterPro" id="IPR023346">
    <property type="entry name" value="Lysozyme-like_dom_sf"/>
</dbReference>
<dbReference type="Pfam" id="PF00912">
    <property type="entry name" value="Transgly"/>
    <property type="match status" value="1"/>
</dbReference>
<keyword evidence="14" id="KW-0511">Multifunctional enzyme</keyword>
<evidence type="ECO:0000256" key="15">
    <source>
        <dbReference type="ARBA" id="ARBA00023316"/>
    </source>
</evidence>
<dbReference type="GO" id="GO:0030288">
    <property type="term" value="C:outer membrane-bounded periplasmic space"/>
    <property type="evidence" value="ECO:0007669"/>
    <property type="project" value="TreeGrafter"/>
</dbReference>
<evidence type="ECO:0000313" key="21">
    <source>
        <dbReference type="EMBL" id="MDV2886914.1"/>
    </source>
</evidence>
<dbReference type="InterPro" id="IPR036950">
    <property type="entry name" value="PBP_transglycosylase"/>
</dbReference>
<dbReference type="Gene3D" id="1.10.3810.10">
    <property type="entry name" value="Biosynthetic peptidoglycan transglycosylase-like"/>
    <property type="match status" value="1"/>
</dbReference>
<dbReference type="Proteomes" id="UP001285636">
    <property type="component" value="Unassembled WGS sequence"/>
</dbReference>
<dbReference type="GO" id="GO:0071555">
    <property type="term" value="P:cell wall organization"/>
    <property type="evidence" value="ECO:0007669"/>
    <property type="project" value="UniProtKB-KW"/>
</dbReference>
<evidence type="ECO:0000256" key="12">
    <source>
        <dbReference type="ARBA" id="ARBA00022989"/>
    </source>
</evidence>
<evidence type="ECO:0000256" key="3">
    <source>
        <dbReference type="ARBA" id="ARBA00022475"/>
    </source>
</evidence>
<evidence type="ECO:0000256" key="10">
    <source>
        <dbReference type="ARBA" id="ARBA00022960"/>
    </source>
</evidence>
<evidence type="ECO:0000256" key="14">
    <source>
        <dbReference type="ARBA" id="ARBA00023268"/>
    </source>
</evidence>
<dbReference type="FunFam" id="1.10.3810.10:FF:000001">
    <property type="entry name" value="Penicillin-binding protein 1A"/>
    <property type="match status" value="1"/>
</dbReference>